<dbReference type="PANTHER" id="PTHR40082:SF1">
    <property type="entry name" value="BLR5956 PROTEIN"/>
    <property type="match status" value="1"/>
</dbReference>
<organism evidence="4 5">
    <name type="scientific">Nostocoides vanveenii</name>
    <dbReference type="NCBI Taxonomy" id="330835"/>
    <lineage>
        <taxon>Bacteria</taxon>
        <taxon>Bacillati</taxon>
        <taxon>Actinomycetota</taxon>
        <taxon>Actinomycetes</taxon>
        <taxon>Micrococcales</taxon>
        <taxon>Intrasporangiaceae</taxon>
        <taxon>Nostocoides</taxon>
    </lineage>
</organism>
<dbReference type="Gene3D" id="1.10.10.10">
    <property type="entry name" value="Winged helix-like DNA-binding domain superfamily/Winged helix DNA-binding domain"/>
    <property type="match status" value="1"/>
</dbReference>
<accession>A0ABP4WRT2</accession>
<dbReference type="PANTHER" id="PTHR40082">
    <property type="entry name" value="BLR5956 PROTEIN"/>
    <property type="match status" value="1"/>
</dbReference>
<evidence type="ECO:0000259" key="3">
    <source>
        <dbReference type="PROSITE" id="PS51755"/>
    </source>
</evidence>
<gene>
    <name evidence="4" type="ORF">GCM10009810_18380</name>
</gene>
<dbReference type="Gene3D" id="3.40.50.10090">
    <property type="match status" value="2"/>
</dbReference>
<dbReference type="SUPFAM" id="SSF46894">
    <property type="entry name" value="C-terminal effector domain of the bipartite response regulators"/>
    <property type="match status" value="1"/>
</dbReference>
<evidence type="ECO:0000313" key="5">
    <source>
        <dbReference type="Proteomes" id="UP001501475"/>
    </source>
</evidence>
<dbReference type="InterPro" id="IPR036108">
    <property type="entry name" value="4pyrrol_syn_uPrphyn_synt_sf"/>
</dbReference>
<dbReference type="EMBL" id="BAAAPN010000045">
    <property type="protein sequence ID" value="GAA1759198.1"/>
    <property type="molecule type" value="Genomic_DNA"/>
</dbReference>
<dbReference type="PROSITE" id="PS51755">
    <property type="entry name" value="OMPR_PHOB"/>
    <property type="match status" value="1"/>
</dbReference>
<evidence type="ECO:0000313" key="4">
    <source>
        <dbReference type="EMBL" id="GAA1759198.1"/>
    </source>
</evidence>
<dbReference type="InterPro" id="IPR039793">
    <property type="entry name" value="UROS/Hem4"/>
</dbReference>
<keyword evidence="1 2" id="KW-0238">DNA-binding</keyword>
<dbReference type="InterPro" id="IPR003754">
    <property type="entry name" value="4pyrrol_synth_uPrphyn_synth"/>
</dbReference>
<dbReference type="Proteomes" id="UP001501475">
    <property type="component" value="Unassembled WGS sequence"/>
</dbReference>
<evidence type="ECO:0000256" key="2">
    <source>
        <dbReference type="PROSITE-ProRule" id="PRU01091"/>
    </source>
</evidence>
<feature type="domain" description="OmpR/PhoB-type" evidence="3">
    <location>
        <begin position="277"/>
        <end position="369"/>
    </location>
</feature>
<comment type="caution">
    <text evidence="4">The sequence shown here is derived from an EMBL/GenBank/DDBJ whole genome shotgun (WGS) entry which is preliminary data.</text>
</comment>
<dbReference type="NCBIfam" id="NF005568">
    <property type="entry name" value="PRK07239.1"/>
    <property type="match status" value="1"/>
</dbReference>
<dbReference type="InterPro" id="IPR036388">
    <property type="entry name" value="WH-like_DNA-bd_sf"/>
</dbReference>
<sequence length="369" mass="37503">MSATTLEHVLGGYVVLVTADRRSGDIAAALTRRGASVRHTPALSIVPHLDDAALVAATERLLDDPPDVIVATTGIGFRGWLEAADAAGLGERLHPVLAAARIVARGPKANGAVQQAGLRPDWVAESETSAELLEYLLAEGVSEQCVAVQHHGAGSDGIDEALAGAGARVVPLVVYRWGPPKDPGALAQSAVAVAAGEIDVVLFTSAPGATAWLAAAEAAGTLPTIVERCTSGDTIALAVGPVTAAPLVAAGIVPVAPDRGRLGSMIRALVGHVQGREGDVETRAGTLRVLRSAALLDGTPIPLTPGGLAVLRVLADAGGRVVSRQELLAALPGDSADPHTAEVAVARVRDAVGPDLIHTVVKRGYRLAI</sequence>
<dbReference type="Pfam" id="PF02602">
    <property type="entry name" value="HEM4"/>
    <property type="match status" value="1"/>
</dbReference>
<feature type="DNA-binding region" description="OmpR/PhoB-type" evidence="2">
    <location>
        <begin position="277"/>
        <end position="369"/>
    </location>
</feature>
<name>A0ABP4WRT2_9MICO</name>
<reference evidence="5" key="1">
    <citation type="journal article" date="2019" name="Int. J. Syst. Evol. Microbiol.">
        <title>The Global Catalogue of Microorganisms (GCM) 10K type strain sequencing project: providing services to taxonomists for standard genome sequencing and annotation.</title>
        <authorList>
            <consortium name="The Broad Institute Genomics Platform"/>
            <consortium name="The Broad Institute Genome Sequencing Center for Infectious Disease"/>
            <person name="Wu L."/>
            <person name="Ma J."/>
        </authorList>
    </citation>
    <scope>NUCLEOTIDE SEQUENCE [LARGE SCALE GENOMIC DNA]</scope>
    <source>
        <strain evidence="5">JCM 15591</strain>
    </source>
</reference>
<dbReference type="CDD" id="cd00383">
    <property type="entry name" value="trans_reg_C"/>
    <property type="match status" value="1"/>
</dbReference>
<keyword evidence="5" id="KW-1185">Reference proteome</keyword>
<dbReference type="CDD" id="cd06578">
    <property type="entry name" value="HemD"/>
    <property type="match status" value="1"/>
</dbReference>
<dbReference type="InterPro" id="IPR001867">
    <property type="entry name" value="OmpR/PhoB-type_DNA-bd"/>
</dbReference>
<dbReference type="Pfam" id="PF00486">
    <property type="entry name" value="Trans_reg_C"/>
    <property type="match status" value="1"/>
</dbReference>
<protein>
    <submittedName>
        <fullName evidence="4">Uroporphyrinogen-III synthase</fullName>
    </submittedName>
</protein>
<proteinExistence type="predicted"/>
<dbReference type="SUPFAM" id="SSF69618">
    <property type="entry name" value="HemD-like"/>
    <property type="match status" value="1"/>
</dbReference>
<dbReference type="SMART" id="SM00862">
    <property type="entry name" value="Trans_reg_C"/>
    <property type="match status" value="1"/>
</dbReference>
<dbReference type="InterPro" id="IPR016032">
    <property type="entry name" value="Sig_transdc_resp-reg_C-effctor"/>
</dbReference>
<evidence type="ECO:0000256" key="1">
    <source>
        <dbReference type="ARBA" id="ARBA00023125"/>
    </source>
</evidence>
<dbReference type="RefSeq" id="WP_344065147.1">
    <property type="nucleotide sequence ID" value="NZ_BAAAPN010000045.1"/>
</dbReference>